<dbReference type="GO" id="GO:0045087">
    <property type="term" value="P:innate immune response"/>
    <property type="evidence" value="ECO:0007669"/>
    <property type="project" value="UniProtKB-KW"/>
</dbReference>
<evidence type="ECO:0000259" key="6">
    <source>
        <dbReference type="PROSITE" id="PS50004"/>
    </source>
</evidence>
<organism evidence="8 9">
    <name type="scientific">Caenorhabditis auriculariae</name>
    <dbReference type="NCBI Taxonomy" id="2777116"/>
    <lineage>
        <taxon>Eukaryota</taxon>
        <taxon>Metazoa</taxon>
        <taxon>Ecdysozoa</taxon>
        <taxon>Nematoda</taxon>
        <taxon>Chromadorea</taxon>
        <taxon>Rhabditida</taxon>
        <taxon>Rhabditina</taxon>
        <taxon>Rhabditomorpha</taxon>
        <taxon>Rhabditoidea</taxon>
        <taxon>Rhabditidae</taxon>
        <taxon>Peloderinae</taxon>
        <taxon>Caenorhabditis</taxon>
    </lineage>
</organism>
<protein>
    <recommendedName>
        <fullName evidence="10">Toll-interacting protein</fullName>
    </recommendedName>
</protein>
<gene>
    <name evidence="8" type="ORF">CAUJ_LOCUS12091</name>
</gene>
<dbReference type="PROSITE" id="PS51140">
    <property type="entry name" value="CUE"/>
    <property type="match status" value="1"/>
</dbReference>
<dbReference type="GO" id="GO:0006511">
    <property type="term" value="P:ubiquitin-dependent protein catabolic process"/>
    <property type="evidence" value="ECO:0007669"/>
    <property type="project" value="TreeGrafter"/>
</dbReference>
<dbReference type="SMART" id="SM00239">
    <property type="entry name" value="C2"/>
    <property type="match status" value="1"/>
</dbReference>
<dbReference type="CDD" id="cd04016">
    <property type="entry name" value="C2_Tollip"/>
    <property type="match status" value="1"/>
</dbReference>
<dbReference type="PROSITE" id="PS50004">
    <property type="entry name" value="C2"/>
    <property type="match status" value="1"/>
</dbReference>
<dbReference type="PANTHER" id="PTHR16461:SF5">
    <property type="entry name" value="TOLL-INTERACTING PROTEIN"/>
    <property type="match status" value="1"/>
</dbReference>
<dbReference type="InterPro" id="IPR003892">
    <property type="entry name" value="CUE"/>
</dbReference>
<dbReference type="InterPro" id="IPR000008">
    <property type="entry name" value="C2_dom"/>
</dbReference>
<name>A0A8S1HME3_9PELO</name>
<feature type="domain" description="CUE" evidence="7">
    <location>
        <begin position="234"/>
        <end position="277"/>
    </location>
</feature>
<feature type="domain" description="C2" evidence="6">
    <location>
        <begin position="70"/>
        <end position="187"/>
    </location>
</feature>
<dbReference type="InterPro" id="IPR009060">
    <property type="entry name" value="UBA-like_sf"/>
</dbReference>
<dbReference type="PANTHER" id="PTHR16461">
    <property type="entry name" value="TOLL-INTERACTING PROTEIN"/>
    <property type="match status" value="1"/>
</dbReference>
<evidence type="ECO:0000256" key="3">
    <source>
        <dbReference type="ARBA" id="ARBA00022859"/>
    </source>
</evidence>
<evidence type="ECO:0000259" key="7">
    <source>
        <dbReference type="PROSITE" id="PS51140"/>
    </source>
</evidence>
<evidence type="ECO:0000256" key="2">
    <source>
        <dbReference type="ARBA" id="ARBA00022588"/>
    </source>
</evidence>
<reference evidence="8" key="1">
    <citation type="submission" date="2020-10" db="EMBL/GenBank/DDBJ databases">
        <authorList>
            <person name="Kikuchi T."/>
        </authorList>
    </citation>
    <scope>NUCLEOTIDE SEQUENCE</scope>
    <source>
        <strain evidence="8">NKZ352</strain>
    </source>
</reference>
<keyword evidence="9" id="KW-1185">Reference proteome</keyword>
<comment type="caution">
    <text evidence="8">The sequence shown here is derived from an EMBL/GenBank/DDBJ whole genome shotgun (WGS) entry which is preliminary data.</text>
</comment>
<accession>A0A8S1HME3</accession>
<evidence type="ECO:0000256" key="1">
    <source>
        <dbReference type="ARBA" id="ARBA00009278"/>
    </source>
</evidence>
<dbReference type="Gene3D" id="1.10.8.10">
    <property type="entry name" value="DNA helicase RuvA subunit, C-terminal domain"/>
    <property type="match status" value="1"/>
</dbReference>
<dbReference type="InterPro" id="IPR035892">
    <property type="entry name" value="C2_domain_sf"/>
</dbReference>
<dbReference type="Pfam" id="PF02845">
    <property type="entry name" value="CUE"/>
    <property type="match status" value="1"/>
</dbReference>
<keyword evidence="3" id="KW-0391">Immunity</keyword>
<evidence type="ECO:0000256" key="5">
    <source>
        <dbReference type="ARBA" id="ARBA00023198"/>
    </source>
</evidence>
<evidence type="ECO:0000313" key="9">
    <source>
        <dbReference type="Proteomes" id="UP000835052"/>
    </source>
</evidence>
<dbReference type="GO" id="GO:0031624">
    <property type="term" value="F:ubiquitin conjugating enzyme binding"/>
    <property type="evidence" value="ECO:0007669"/>
    <property type="project" value="TreeGrafter"/>
</dbReference>
<evidence type="ECO:0000313" key="8">
    <source>
        <dbReference type="EMBL" id="CAD6196176.1"/>
    </source>
</evidence>
<sequence length="279" mass="30770">MVAVDSTGKVDQLRKMPESVAERRRKILVGELPPDFLRLAVPAPTAAGPVPVSVVDPATAAELEQQHQQYAAAVQQQLYGFVPPNTRGRLSVTIQEANLVKNYGLVRMDPYCRVRVGNAVFETNTVLSGGRQPAWNRTVHAYLPNNVESIYIQIFDERAFSADECIAWAHIMLPQTIFNGESVDDYFHLSGQQGEGKEGMVHLVLAFAPVENPAANIQNVDPASVPPPPQPVEITDEDTKEIVAMFPEIDKEVIRCVLEERRGDKDATVSALLEMTQSK</sequence>
<dbReference type="SUPFAM" id="SSF46934">
    <property type="entry name" value="UBA-like"/>
    <property type="match status" value="1"/>
</dbReference>
<dbReference type="FunFam" id="1.10.8.10:FF:000036">
    <property type="entry name" value="Toll-interacting protein-like Protein"/>
    <property type="match status" value="1"/>
</dbReference>
<dbReference type="InterPro" id="IPR037301">
    <property type="entry name" value="Tollip_C2"/>
</dbReference>
<keyword evidence="2" id="KW-0399">Innate immunity</keyword>
<comment type="similarity">
    <text evidence="1">Belongs to the tollip family.</text>
</comment>
<proteinExistence type="inferred from homology"/>
<dbReference type="Proteomes" id="UP000835052">
    <property type="component" value="Unassembled WGS sequence"/>
</dbReference>
<dbReference type="Pfam" id="PF00168">
    <property type="entry name" value="C2"/>
    <property type="match status" value="1"/>
</dbReference>
<evidence type="ECO:0008006" key="10">
    <source>
        <dbReference type="Google" id="ProtNLM"/>
    </source>
</evidence>
<dbReference type="GO" id="GO:0043130">
    <property type="term" value="F:ubiquitin binding"/>
    <property type="evidence" value="ECO:0007669"/>
    <property type="project" value="InterPro"/>
</dbReference>
<dbReference type="GO" id="GO:0005737">
    <property type="term" value="C:cytoplasm"/>
    <property type="evidence" value="ECO:0007669"/>
    <property type="project" value="TreeGrafter"/>
</dbReference>
<dbReference type="SMART" id="SM00546">
    <property type="entry name" value="CUE"/>
    <property type="match status" value="1"/>
</dbReference>
<dbReference type="FunFam" id="2.60.40.150:FF:000214">
    <property type="entry name" value="Toll-interacting protein"/>
    <property type="match status" value="1"/>
</dbReference>
<evidence type="ECO:0000256" key="4">
    <source>
        <dbReference type="ARBA" id="ARBA00023006"/>
    </source>
</evidence>
<dbReference type="OrthoDB" id="9942608at2759"/>
<dbReference type="Gene3D" id="2.60.40.150">
    <property type="entry name" value="C2 domain"/>
    <property type="match status" value="1"/>
</dbReference>
<dbReference type="GO" id="GO:0006914">
    <property type="term" value="P:autophagy"/>
    <property type="evidence" value="ECO:0007669"/>
    <property type="project" value="UniProtKB-KW"/>
</dbReference>
<dbReference type="EMBL" id="CAJGYM010000068">
    <property type="protein sequence ID" value="CAD6196176.1"/>
    <property type="molecule type" value="Genomic_DNA"/>
</dbReference>
<keyword evidence="4" id="KW-0072">Autophagy</keyword>
<dbReference type="AlphaFoldDB" id="A0A8S1HME3"/>
<dbReference type="SUPFAM" id="SSF49562">
    <property type="entry name" value="C2 domain (Calcium/lipid-binding domain, CaLB)"/>
    <property type="match status" value="1"/>
</dbReference>
<keyword evidence="5" id="KW-0395">Inflammatory response</keyword>